<feature type="compositionally biased region" description="Polar residues" evidence="1">
    <location>
        <begin position="72"/>
        <end position="88"/>
    </location>
</feature>
<feature type="non-terminal residue" evidence="2">
    <location>
        <position position="1"/>
    </location>
</feature>
<feature type="region of interest" description="Disordered" evidence="1">
    <location>
        <begin position="27"/>
        <end position="56"/>
    </location>
</feature>
<evidence type="ECO:0000313" key="3">
    <source>
        <dbReference type="Proteomes" id="UP001345963"/>
    </source>
</evidence>
<dbReference type="EMBL" id="JAHUTI010041102">
    <property type="protein sequence ID" value="MED6245693.1"/>
    <property type="molecule type" value="Genomic_DNA"/>
</dbReference>
<evidence type="ECO:0000313" key="2">
    <source>
        <dbReference type="EMBL" id="MED6245693.1"/>
    </source>
</evidence>
<proteinExistence type="predicted"/>
<organism evidence="2 3">
    <name type="scientific">Ataeniobius toweri</name>
    <dbReference type="NCBI Taxonomy" id="208326"/>
    <lineage>
        <taxon>Eukaryota</taxon>
        <taxon>Metazoa</taxon>
        <taxon>Chordata</taxon>
        <taxon>Craniata</taxon>
        <taxon>Vertebrata</taxon>
        <taxon>Euteleostomi</taxon>
        <taxon>Actinopterygii</taxon>
        <taxon>Neopterygii</taxon>
        <taxon>Teleostei</taxon>
        <taxon>Neoteleostei</taxon>
        <taxon>Acanthomorphata</taxon>
        <taxon>Ovalentaria</taxon>
        <taxon>Atherinomorphae</taxon>
        <taxon>Cyprinodontiformes</taxon>
        <taxon>Goodeidae</taxon>
        <taxon>Ataeniobius</taxon>
    </lineage>
</organism>
<comment type="caution">
    <text evidence="2">The sequence shown here is derived from an EMBL/GenBank/DDBJ whole genome shotgun (WGS) entry which is preliminary data.</text>
</comment>
<gene>
    <name evidence="2" type="ORF">ATANTOWER_006730</name>
</gene>
<name>A0ABU7B604_9TELE</name>
<accession>A0ABU7B604</accession>
<reference evidence="2 3" key="1">
    <citation type="submission" date="2021-07" db="EMBL/GenBank/DDBJ databases">
        <authorList>
            <person name="Palmer J.M."/>
        </authorList>
    </citation>
    <scope>NUCLEOTIDE SEQUENCE [LARGE SCALE GENOMIC DNA]</scope>
    <source>
        <strain evidence="2 3">AT_MEX2019</strain>
        <tissue evidence="2">Muscle</tissue>
    </source>
</reference>
<dbReference type="Proteomes" id="UP001345963">
    <property type="component" value="Unassembled WGS sequence"/>
</dbReference>
<protein>
    <submittedName>
        <fullName evidence="2">Uncharacterized protein</fullName>
    </submittedName>
</protein>
<feature type="region of interest" description="Disordered" evidence="1">
    <location>
        <begin position="72"/>
        <end position="91"/>
    </location>
</feature>
<sequence>PWFKPSSFSSLDDTSFQTFKFSLSNQAPADSLKPPWTHWPPEPNLAHPPSCTPPTKFFLRQTTTKDQYCTSNFTTGDPSTSAEQTPTGDYTHHTHHQITYFVSQSSSASFRLLDSNHLSSLPE</sequence>
<keyword evidence="3" id="KW-1185">Reference proteome</keyword>
<evidence type="ECO:0000256" key="1">
    <source>
        <dbReference type="SAM" id="MobiDB-lite"/>
    </source>
</evidence>